<dbReference type="RefSeq" id="WP_104715950.1">
    <property type="nucleotide sequence ID" value="NZ_PTRA01000008.1"/>
</dbReference>
<dbReference type="InterPro" id="IPR051606">
    <property type="entry name" value="Polyketide_Oxido-like"/>
</dbReference>
<dbReference type="Gene3D" id="3.40.50.720">
    <property type="entry name" value="NAD(P)-binding Rossmann-like Domain"/>
    <property type="match status" value="1"/>
</dbReference>
<dbReference type="PANTHER" id="PTHR43355">
    <property type="entry name" value="FLAVIN REDUCTASE (NADPH)"/>
    <property type="match status" value="1"/>
</dbReference>
<dbReference type="PANTHER" id="PTHR43355:SF2">
    <property type="entry name" value="FLAVIN REDUCTASE (NADPH)"/>
    <property type="match status" value="1"/>
</dbReference>
<dbReference type="GO" id="GO:0016646">
    <property type="term" value="F:oxidoreductase activity, acting on the CH-NH group of donors, NAD or NADP as acceptor"/>
    <property type="evidence" value="ECO:0007669"/>
    <property type="project" value="TreeGrafter"/>
</dbReference>
<protein>
    <recommendedName>
        <fullName evidence="1">NAD(P)-binding domain-containing protein</fullName>
    </recommendedName>
</protein>
<organism evidence="2 3">
    <name type="scientific">Siphonobacter curvatus</name>
    <dbReference type="NCBI Taxonomy" id="2094562"/>
    <lineage>
        <taxon>Bacteria</taxon>
        <taxon>Pseudomonadati</taxon>
        <taxon>Bacteroidota</taxon>
        <taxon>Cytophagia</taxon>
        <taxon>Cytophagales</taxon>
        <taxon>Cytophagaceae</taxon>
        <taxon>Siphonobacter</taxon>
    </lineage>
</organism>
<dbReference type="SUPFAM" id="SSF51735">
    <property type="entry name" value="NAD(P)-binding Rossmann-fold domains"/>
    <property type="match status" value="1"/>
</dbReference>
<evidence type="ECO:0000259" key="1">
    <source>
        <dbReference type="Pfam" id="PF13460"/>
    </source>
</evidence>
<evidence type="ECO:0000313" key="2">
    <source>
        <dbReference type="EMBL" id="PQA53790.1"/>
    </source>
</evidence>
<comment type="caution">
    <text evidence="2">The sequence shown here is derived from an EMBL/GenBank/DDBJ whole genome shotgun (WGS) entry which is preliminary data.</text>
</comment>
<dbReference type="AlphaFoldDB" id="A0A2S7IFI7"/>
<dbReference type="Proteomes" id="UP000239590">
    <property type="component" value="Unassembled WGS sequence"/>
</dbReference>
<sequence length="104" mass="12071">MKILLLGATDRTGREVLRQILDAGIWVNVVVRKQRKLKLIHSTLIVFESEVLDPEVLRNAMQGCDAVLSTLNISRYSDFPWSSLRTLRLSYLTPFKRFLRLRLT</sequence>
<dbReference type="OrthoDB" id="9790734at2"/>
<accession>A0A2S7IFI7</accession>
<keyword evidence="3" id="KW-1185">Reference proteome</keyword>
<dbReference type="Pfam" id="PF13460">
    <property type="entry name" value="NAD_binding_10"/>
    <property type="match status" value="1"/>
</dbReference>
<gene>
    <name evidence="2" type="ORF">C5O19_24270</name>
</gene>
<dbReference type="InterPro" id="IPR036291">
    <property type="entry name" value="NAD(P)-bd_dom_sf"/>
</dbReference>
<name>A0A2S7IFI7_9BACT</name>
<proteinExistence type="predicted"/>
<reference evidence="3" key="1">
    <citation type="submission" date="2018-02" db="EMBL/GenBank/DDBJ databases">
        <title>Genome sequencing of Solimonas sp. HR-BB.</title>
        <authorList>
            <person name="Lee Y."/>
            <person name="Jeon C.O."/>
        </authorList>
    </citation>
    <scope>NUCLEOTIDE SEQUENCE [LARGE SCALE GENOMIC DNA]</scope>
    <source>
        <strain evidence="3">HR-U</strain>
    </source>
</reference>
<dbReference type="InterPro" id="IPR016040">
    <property type="entry name" value="NAD(P)-bd_dom"/>
</dbReference>
<feature type="domain" description="NAD(P)-binding" evidence="1">
    <location>
        <begin position="7"/>
        <end position="74"/>
    </location>
</feature>
<dbReference type="EMBL" id="PTRA01000008">
    <property type="protein sequence ID" value="PQA53790.1"/>
    <property type="molecule type" value="Genomic_DNA"/>
</dbReference>
<evidence type="ECO:0000313" key="3">
    <source>
        <dbReference type="Proteomes" id="UP000239590"/>
    </source>
</evidence>